<keyword evidence="2" id="KW-0812">Transmembrane</keyword>
<evidence type="ECO:0000313" key="3">
    <source>
        <dbReference type="EMBL" id="OHF02556.1"/>
    </source>
</evidence>
<keyword evidence="2" id="KW-0472">Membrane</keyword>
<keyword evidence="4" id="KW-1185">Reference proteome</keyword>
<accession>A0A1G4BMM9</accession>
<feature type="compositionally biased region" description="Polar residues" evidence="1">
    <location>
        <begin position="529"/>
        <end position="543"/>
    </location>
</feature>
<organism evidence="3 4">
    <name type="scientific">Colletotrichum orchidophilum</name>
    <dbReference type="NCBI Taxonomy" id="1209926"/>
    <lineage>
        <taxon>Eukaryota</taxon>
        <taxon>Fungi</taxon>
        <taxon>Dikarya</taxon>
        <taxon>Ascomycota</taxon>
        <taxon>Pezizomycotina</taxon>
        <taxon>Sordariomycetes</taxon>
        <taxon>Hypocreomycetidae</taxon>
        <taxon>Glomerellales</taxon>
        <taxon>Glomerellaceae</taxon>
        <taxon>Colletotrichum</taxon>
    </lineage>
</organism>
<keyword evidence="2" id="KW-1133">Transmembrane helix</keyword>
<proteinExistence type="predicted"/>
<sequence length="604" mass="67999">MGGRMMDQNAAGTNETNLRRISDHTATDRAIQQHQDNITPNQGISSGRETPTVGAVGDDAAMIRPRYLCFLTRSPDGTYGYETVNVSDYLKKNGDGVDIEFVFVSYTRMHFRVSTDEEISQYDYPEPKEKTREANRELAKSDRATLIRLGIDAARKVNKQAFWLDFECVRDNGVAKSTSGSEDVYRICDIVRAAHSMIIAIGPKANDKVDALMLGKQLESLQYNPDMVTPWLRQWGSRLWTLPELLLYPGEFRIRLYVIGDTSEPKAIAKRNFAERAWDDAYAVKQLVDHFEGSAILTSSSLIEAALTCFPIRQTDQFSQGDLAYATMGLFPSRQRPLVDRSDTGFQAFGKLALENDSATFLNRLICLSTPHGSPWYRMEDRWGVKLRDISPIGNLRGVLGPETVILEGVFGTTIHWDKMDAEPYFGQNMGRFEKIIDCGSHIATSIPLYFFAISLVLLPEIFFIYRMLLGLFILHLPIAIIKSRRHFRQPTVPRLIGIEGFVDAGTIEKYLWGFNHGNVKDDTPRAYTDSSENGPRTPNLSSPRGEFTFTLVDTHTFRVVHLECSMPPVAMFVCGEENDMHRAMLCSGFAVRATSFATTSRVI</sequence>
<evidence type="ECO:0000313" key="4">
    <source>
        <dbReference type="Proteomes" id="UP000176998"/>
    </source>
</evidence>
<reference evidence="3 4" key="1">
    <citation type="submission" date="2016-09" db="EMBL/GenBank/DDBJ databases">
        <authorList>
            <person name="Capua I."/>
            <person name="De Benedictis P."/>
            <person name="Joannis T."/>
            <person name="Lombin L.H."/>
            <person name="Cattoli G."/>
        </authorList>
    </citation>
    <scope>NUCLEOTIDE SEQUENCE [LARGE SCALE GENOMIC DNA]</scope>
    <source>
        <strain evidence="3 4">IMI 309357</strain>
    </source>
</reference>
<dbReference type="Proteomes" id="UP000176998">
    <property type="component" value="Unassembled WGS sequence"/>
</dbReference>
<protein>
    <recommendedName>
        <fullName evidence="5">Heterokaryon incompatibility domain-containing protein</fullName>
    </recommendedName>
</protein>
<comment type="caution">
    <text evidence="3">The sequence shown here is derived from an EMBL/GenBank/DDBJ whole genome shotgun (WGS) entry which is preliminary data.</text>
</comment>
<dbReference type="OrthoDB" id="2624308at2759"/>
<evidence type="ECO:0008006" key="5">
    <source>
        <dbReference type="Google" id="ProtNLM"/>
    </source>
</evidence>
<dbReference type="GeneID" id="34555412"/>
<dbReference type="STRING" id="1209926.A0A1G4BMM9"/>
<evidence type="ECO:0000256" key="2">
    <source>
        <dbReference type="SAM" id="Phobius"/>
    </source>
</evidence>
<feature type="transmembrane region" description="Helical" evidence="2">
    <location>
        <begin position="464"/>
        <end position="482"/>
    </location>
</feature>
<dbReference type="EMBL" id="MJBS01000012">
    <property type="protein sequence ID" value="OHF02556.1"/>
    <property type="molecule type" value="Genomic_DNA"/>
</dbReference>
<name>A0A1G4BMM9_9PEZI</name>
<evidence type="ECO:0000256" key="1">
    <source>
        <dbReference type="SAM" id="MobiDB-lite"/>
    </source>
</evidence>
<gene>
    <name evidence="3" type="ORF">CORC01_02251</name>
</gene>
<feature type="region of interest" description="Disordered" evidence="1">
    <location>
        <begin position="524"/>
        <end position="543"/>
    </location>
</feature>
<dbReference type="RefSeq" id="XP_022479696.1">
    <property type="nucleotide sequence ID" value="XM_022613902.1"/>
</dbReference>
<dbReference type="AlphaFoldDB" id="A0A1G4BMM9"/>